<dbReference type="PROSITE" id="PS00059">
    <property type="entry name" value="ADH_ZINC"/>
    <property type="match status" value="1"/>
</dbReference>
<evidence type="ECO:0000256" key="3">
    <source>
        <dbReference type="ARBA" id="ARBA00022833"/>
    </source>
</evidence>
<dbReference type="InterPro" id="IPR036291">
    <property type="entry name" value="NAD(P)-bd_dom_sf"/>
</dbReference>
<keyword evidence="4 7" id="KW-0560">Oxidoreductase</keyword>
<dbReference type="GO" id="GO:0016491">
    <property type="term" value="F:oxidoreductase activity"/>
    <property type="evidence" value="ECO:0007669"/>
    <property type="project" value="UniProtKB-KW"/>
</dbReference>
<comment type="cofactor">
    <cofactor evidence="1 5">
        <name>Zn(2+)</name>
        <dbReference type="ChEBI" id="CHEBI:29105"/>
    </cofactor>
</comment>
<evidence type="ECO:0000259" key="6">
    <source>
        <dbReference type="SMART" id="SM00829"/>
    </source>
</evidence>
<comment type="similarity">
    <text evidence="5">Belongs to the zinc-containing alcohol dehydrogenase family.</text>
</comment>
<dbReference type="SMART" id="SM00829">
    <property type="entry name" value="PKS_ER"/>
    <property type="match status" value="1"/>
</dbReference>
<dbReference type="InterPro" id="IPR002328">
    <property type="entry name" value="ADH_Zn_CS"/>
</dbReference>
<dbReference type="EC" id="1.1.1.-" evidence="7"/>
<comment type="caution">
    <text evidence="7">The sequence shown here is derived from an EMBL/GenBank/DDBJ whole genome shotgun (WGS) entry which is preliminary data.</text>
</comment>
<reference evidence="7 8" key="1">
    <citation type="journal article" date="2020" name="Sci. Rep.">
        <title>A novel cyanobacterial geosmin producer, revising GeoA distribution and dispersion patterns in Bacteria.</title>
        <authorList>
            <person name="Churro C."/>
            <person name="Semedo-Aguiar A.P."/>
            <person name="Silva A.D."/>
            <person name="Pereira-Leal J.B."/>
            <person name="Leite R.B."/>
        </authorList>
    </citation>
    <scope>NUCLEOTIDE SEQUENCE [LARGE SCALE GENOMIC DNA]</scope>
    <source>
        <strain evidence="7 8">IPMA8</strain>
    </source>
</reference>
<evidence type="ECO:0000256" key="2">
    <source>
        <dbReference type="ARBA" id="ARBA00022723"/>
    </source>
</evidence>
<protein>
    <submittedName>
        <fullName evidence="7">Formaldehyde dehydrogenase AdhA</fullName>
        <ecNumber evidence="7">1.1.1.-</ecNumber>
    </submittedName>
</protein>
<dbReference type="PANTHER" id="PTHR42683">
    <property type="entry name" value="ALDEHYDE REDUCTASE"/>
    <property type="match status" value="1"/>
</dbReference>
<dbReference type="Gene3D" id="3.40.50.720">
    <property type="entry name" value="NAD(P)-binding Rossmann-like Domain"/>
    <property type="match status" value="1"/>
</dbReference>
<dbReference type="InterPro" id="IPR013154">
    <property type="entry name" value="ADH-like_N"/>
</dbReference>
<dbReference type="Gene3D" id="3.90.180.10">
    <property type="entry name" value="Medium-chain alcohol dehydrogenases, catalytic domain"/>
    <property type="match status" value="1"/>
</dbReference>
<dbReference type="InterPro" id="IPR029752">
    <property type="entry name" value="D-isomer_DH_CS1"/>
</dbReference>
<evidence type="ECO:0000256" key="4">
    <source>
        <dbReference type="ARBA" id="ARBA00023002"/>
    </source>
</evidence>
<accession>A0ABX2CQX6</accession>
<evidence type="ECO:0000313" key="7">
    <source>
        <dbReference type="EMBL" id="NQE32498.1"/>
    </source>
</evidence>
<dbReference type="InterPro" id="IPR011032">
    <property type="entry name" value="GroES-like_sf"/>
</dbReference>
<dbReference type="EMBL" id="SRRZ01000002">
    <property type="protein sequence ID" value="NQE32498.1"/>
    <property type="molecule type" value="Genomic_DNA"/>
</dbReference>
<dbReference type="InterPro" id="IPR013149">
    <property type="entry name" value="ADH-like_C"/>
</dbReference>
<keyword evidence="8" id="KW-1185">Reference proteome</keyword>
<keyword evidence="2 5" id="KW-0479">Metal-binding</keyword>
<evidence type="ECO:0000256" key="5">
    <source>
        <dbReference type="RuleBase" id="RU361277"/>
    </source>
</evidence>
<dbReference type="Proteomes" id="UP000702425">
    <property type="component" value="Unassembled WGS sequence"/>
</dbReference>
<dbReference type="SUPFAM" id="SSF51735">
    <property type="entry name" value="NAD(P)-binding Rossmann-fold domains"/>
    <property type="match status" value="1"/>
</dbReference>
<dbReference type="InterPro" id="IPR047109">
    <property type="entry name" value="CAD-like"/>
</dbReference>
<dbReference type="RefSeq" id="WP_172184634.1">
    <property type="nucleotide sequence ID" value="NZ_CAWPPK010000112.1"/>
</dbReference>
<gene>
    <name evidence="7" type="primary">adhA</name>
    <name evidence="7" type="ORF">E5S67_00213</name>
</gene>
<evidence type="ECO:0000256" key="1">
    <source>
        <dbReference type="ARBA" id="ARBA00001947"/>
    </source>
</evidence>
<dbReference type="SUPFAM" id="SSF50129">
    <property type="entry name" value="GroES-like"/>
    <property type="match status" value="1"/>
</dbReference>
<sequence length="365" mass="39463">MLGNTSIEQNRSMRPGYGLAALSRGEPLVPWAFQRRELRPNDIAVKIQFCGVCHSDLHAIRGNSRFPLVPGHEMVGEVTAIGANVTKFQIGDAVVVGTIVDSCGHCSSCKRQLEQYCLEGVTTTYDGIDRHDRSITRGGYSNEYVVDTHFAYHLPAGLDPASVAPLLCAGVTTWSPLRHWEVGPGKTVGIVGLGGLGHMAVKFARALGAHVVVFTTTPGKLDDAKALGADEAILSTDKAQMASQASRFDFILDTVSSRHPLDPYLRSLKLDGTLCCLGIPKDLDFSPVFLTIGRRRLASSGVGGTLETQEMLDFCSQHNLAADVEIIAAEDINEGFERLERGDVRYRLVIDMATLNAPAEDIARS</sequence>
<dbReference type="InterPro" id="IPR020843">
    <property type="entry name" value="ER"/>
</dbReference>
<dbReference type="PROSITE" id="PS00065">
    <property type="entry name" value="D_2_HYDROXYACID_DH_1"/>
    <property type="match status" value="1"/>
</dbReference>
<proteinExistence type="inferred from homology"/>
<dbReference type="Pfam" id="PF08240">
    <property type="entry name" value="ADH_N"/>
    <property type="match status" value="1"/>
</dbReference>
<feature type="domain" description="Enoyl reductase (ER)" evidence="6">
    <location>
        <begin position="18"/>
        <end position="350"/>
    </location>
</feature>
<keyword evidence="3 5" id="KW-0862">Zinc</keyword>
<organism evidence="7 8">
    <name type="scientific">Microcoleus asticus IPMA8</name>
    <dbReference type="NCBI Taxonomy" id="2563858"/>
    <lineage>
        <taxon>Bacteria</taxon>
        <taxon>Bacillati</taxon>
        <taxon>Cyanobacteriota</taxon>
        <taxon>Cyanophyceae</taxon>
        <taxon>Oscillatoriophycideae</taxon>
        <taxon>Oscillatoriales</taxon>
        <taxon>Microcoleaceae</taxon>
        <taxon>Microcoleus</taxon>
        <taxon>Microcoleus asticus</taxon>
    </lineage>
</organism>
<name>A0ABX2CQX6_9CYAN</name>
<dbReference type="CDD" id="cd05283">
    <property type="entry name" value="CAD1"/>
    <property type="match status" value="1"/>
</dbReference>
<dbReference type="Pfam" id="PF00107">
    <property type="entry name" value="ADH_zinc_N"/>
    <property type="match status" value="1"/>
</dbReference>
<evidence type="ECO:0000313" key="8">
    <source>
        <dbReference type="Proteomes" id="UP000702425"/>
    </source>
</evidence>